<gene>
    <name evidence="1" type="ORF">FE257_009275</name>
</gene>
<organism evidence="1 2">
    <name type="scientific">Aspergillus nanangensis</name>
    <dbReference type="NCBI Taxonomy" id="2582783"/>
    <lineage>
        <taxon>Eukaryota</taxon>
        <taxon>Fungi</taxon>
        <taxon>Dikarya</taxon>
        <taxon>Ascomycota</taxon>
        <taxon>Pezizomycotina</taxon>
        <taxon>Eurotiomycetes</taxon>
        <taxon>Eurotiomycetidae</taxon>
        <taxon>Eurotiales</taxon>
        <taxon>Aspergillaceae</taxon>
        <taxon>Aspergillus</taxon>
        <taxon>Aspergillus subgen. Circumdati</taxon>
    </lineage>
</organism>
<reference evidence="1" key="1">
    <citation type="journal article" date="2019" name="Beilstein J. Org. Chem.">
        <title>Nanangenines: drimane sesquiterpenoids as the dominant metabolite cohort of a novel Australian fungus, Aspergillus nanangensis.</title>
        <authorList>
            <person name="Lacey H.J."/>
            <person name="Gilchrist C.L.M."/>
            <person name="Crombie A."/>
            <person name="Kalaitzis J.A."/>
            <person name="Vuong D."/>
            <person name="Rutledge P.J."/>
            <person name="Turner P."/>
            <person name="Pitt J.I."/>
            <person name="Lacey E."/>
            <person name="Chooi Y.H."/>
            <person name="Piggott A.M."/>
        </authorList>
    </citation>
    <scope>NUCLEOTIDE SEQUENCE</scope>
    <source>
        <strain evidence="1">MST-FP2251</strain>
    </source>
</reference>
<dbReference type="EMBL" id="VCAU01000051">
    <property type="protein sequence ID" value="KAF9888139.1"/>
    <property type="molecule type" value="Genomic_DNA"/>
</dbReference>
<protein>
    <recommendedName>
        <fullName evidence="3">ASST-domain-containing protein</fullName>
    </recommendedName>
</protein>
<evidence type="ECO:0000313" key="1">
    <source>
        <dbReference type="EMBL" id="KAF9888139.1"/>
    </source>
</evidence>
<dbReference type="InterPro" id="IPR039535">
    <property type="entry name" value="ASST-like"/>
</dbReference>
<proteinExistence type="predicted"/>
<dbReference type="Pfam" id="PF14269">
    <property type="entry name" value="Arylsulfotran_2"/>
    <property type="match status" value="1"/>
</dbReference>
<evidence type="ECO:0008006" key="3">
    <source>
        <dbReference type="Google" id="ProtNLM"/>
    </source>
</evidence>
<name>A0AAD4CKD9_ASPNN</name>
<accession>A0AAD4CKD9</accession>
<evidence type="ECO:0000313" key="2">
    <source>
        <dbReference type="Proteomes" id="UP001194746"/>
    </source>
</evidence>
<comment type="caution">
    <text evidence="1">The sequence shown here is derived from an EMBL/GenBank/DDBJ whole genome shotgun (WGS) entry which is preliminary data.</text>
</comment>
<dbReference type="PANTHER" id="PTHR35340">
    <property type="entry name" value="PQQ ENZYME REPEAT PROTEIN-RELATED"/>
    <property type="match status" value="1"/>
</dbReference>
<keyword evidence="2" id="KW-1185">Reference proteome</keyword>
<sequence>MPSDVHEFRIIDNETAIIAIYQPRQYSLEAYNIPSGWVVDGVFQEINITTKEVLFEWRSLDHVPLSDTYSPLGATEVIGNGQNETTAWDYFHINSVDKNSEGDYLVSARHTSCIYKISGQDGSVDWRLGGKQSSISLTDYNFSAQHDARFREENETHTVLSLFDNASDKHRTTSPTSSGKIVTIDHTTNSSTLTKQYQAPGAGILSISQGNLQVLPQGNVFIGWGSNPSISEHTETGTPVYFATLLGPGLMNYRAFKANWTAHPIERPTLNASASSTAGENTTTFWVSWNGATDVKFWNFYATLDGSDQFALLAKADNNGFQTTLTSSDHHPQAFVEGLSADELSLGNSSIVAL</sequence>
<reference evidence="1" key="2">
    <citation type="submission" date="2020-02" db="EMBL/GenBank/DDBJ databases">
        <authorList>
            <person name="Gilchrist C.L.M."/>
            <person name="Chooi Y.-H."/>
        </authorList>
    </citation>
    <scope>NUCLEOTIDE SEQUENCE</scope>
    <source>
        <strain evidence="1">MST-FP2251</strain>
    </source>
</reference>
<dbReference type="AlphaFoldDB" id="A0AAD4CKD9"/>
<dbReference type="PANTHER" id="PTHR35340:SF9">
    <property type="entry name" value="ASST-DOMAIN-CONTAINING PROTEIN"/>
    <property type="match status" value="1"/>
</dbReference>
<dbReference type="Proteomes" id="UP001194746">
    <property type="component" value="Unassembled WGS sequence"/>
</dbReference>
<dbReference type="InterPro" id="IPR053143">
    <property type="entry name" value="Arylsulfate_ST"/>
</dbReference>